<comment type="caution">
    <text evidence="6">The sequence shown here is derived from an EMBL/GenBank/DDBJ whole genome shotgun (WGS) entry which is preliminary data.</text>
</comment>
<evidence type="ECO:0000256" key="1">
    <source>
        <dbReference type="ARBA" id="ARBA00009437"/>
    </source>
</evidence>
<organism evidence="6 7">
    <name type="scientific">Bosea spartocytisi</name>
    <dbReference type="NCBI Taxonomy" id="2773451"/>
    <lineage>
        <taxon>Bacteria</taxon>
        <taxon>Pseudomonadati</taxon>
        <taxon>Pseudomonadota</taxon>
        <taxon>Alphaproteobacteria</taxon>
        <taxon>Hyphomicrobiales</taxon>
        <taxon>Boseaceae</taxon>
        <taxon>Bosea</taxon>
    </lineage>
</organism>
<comment type="similarity">
    <text evidence="1">Belongs to the LysR transcriptional regulatory family.</text>
</comment>
<dbReference type="PROSITE" id="PS50931">
    <property type="entry name" value="HTH_LYSR"/>
    <property type="match status" value="1"/>
</dbReference>
<feature type="domain" description="HTH lysR-type" evidence="5">
    <location>
        <begin position="51"/>
        <end position="108"/>
    </location>
</feature>
<dbReference type="Pfam" id="PF03466">
    <property type="entry name" value="LysR_substrate"/>
    <property type="match status" value="1"/>
</dbReference>
<sequence length="356" mass="39118">MSDLTHGALPTNWWCGDRDNSLPFSFAHGYSEHGTPVVQKHKYEEGGLERFDWDDLRFFLAVARSGRLTAAARRLGADHATVSRRITSLEEALKAKLFERRPQGYTLTAHGERLLAKAETMETEALAIQSDIGGADMALSGTVRIGAPDGFGTAFLAPRLAAFAKSYPGLEIQLIAMPRLLSLSKREADVAITLAPPKEGKVVARKLADYRLGLYAAPGYLRDMPSVTKPDDLFEHRIIGYIDDLIFSPELDYLDEVAKGLRAHVQSSSVIAQMNAVVAGAGIGIIHHFMAENDPRLVPVLPETVQITRSFWLLVHADLKDVARVRAIVDFVVREAKASRALLMGEPRQEPRAAAE</sequence>
<reference evidence="6" key="1">
    <citation type="submission" date="2020-09" db="EMBL/GenBank/DDBJ databases">
        <title>Bosea spartocytisi sp. nov. a root nodule endophyte of Spartocytisus supranubius in the high mountain ecosystem fo the Teide National Park (Canary Islands, Spain).</title>
        <authorList>
            <person name="Pulido-Suarez L."/>
            <person name="Peix A."/>
            <person name="Igual J.M."/>
            <person name="Socas-Perez N."/>
            <person name="Velazquez E."/>
            <person name="Flores-Felix J.D."/>
            <person name="Leon-Barrios M."/>
        </authorList>
    </citation>
    <scope>NUCLEOTIDE SEQUENCE</scope>
    <source>
        <strain evidence="6">SSUT16</strain>
    </source>
</reference>
<dbReference type="GO" id="GO:0043565">
    <property type="term" value="F:sequence-specific DNA binding"/>
    <property type="evidence" value="ECO:0007669"/>
    <property type="project" value="TreeGrafter"/>
</dbReference>
<evidence type="ECO:0000256" key="3">
    <source>
        <dbReference type="ARBA" id="ARBA00023125"/>
    </source>
</evidence>
<dbReference type="Pfam" id="PF00126">
    <property type="entry name" value="HTH_1"/>
    <property type="match status" value="1"/>
</dbReference>
<keyword evidence="2" id="KW-0805">Transcription regulation</keyword>
<evidence type="ECO:0000256" key="2">
    <source>
        <dbReference type="ARBA" id="ARBA00023015"/>
    </source>
</evidence>
<dbReference type="InterPro" id="IPR036388">
    <property type="entry name" value="WH-like_DNA-bd_sf"/>
</dbReference>
<evidence type="ECO:0000313" key="6">
    <source>
        <dbReference type="EMBL" id="MBD3846798.1"/>
    </source>
</evidence>
<evidence type="ECO:0000313" key="7">
    <source>
        <dbReference type="Proteomes" id="UP000619295"/>
    </source>
</evidence>
<dbReference type="Gene3D" id="3.40.190.290">
    <property type="match status" value="1"/>
</dbReference>
<proteinExistence type="inferred from homology"/>
<evidence type="ECO:0000259" key="5">
    <source>
        <dbReference type="PROSITE" id="PS50931"/>
    </source>
</evidence>
<dbReference type="PANTHER" id="PTHR30537">
    <property type="entry name" value="HTH-TYPE TRANSCRIPTIONAL REGULATOR"/>
    <property type="match status" value="1"/>
</dbReference>
<accession>A0A927E8P2</accession>
<dbReference type="GO" id="GO:0003700">
    <property type="term" value="F:DNA-binding transcription factor activity"/>
    <property type="evidence" value="ECO:0007669"/>
    <property type="project" value="InterPro"/>
</dbReference>
<dbReference type="SUPFAM" id="SSF53850">
    <property type="entry name" value="Periplasmic binding protein-like II"/>
    <property type="match status" value="1"/>
</dbReference>
<name>A0A927E8P2_9HYPH</name>
<dbReference type="PANTHER" id="PTHR30537:SF3">
    <property type="entry name" value="TRANSCRIPTIONAL REGULATORY PROTEIN"/>
    <property type="match status" value="1"/>
</dbReference>
<keyword evidence="7" id="KW-1185">Reference proteome</keyword>
<protein>
    <submittedName>
        <fullName evidence="6">LysR family transcriptional regulator</fullName>
    </submittedName>
</protein>
<dbReference type="GO" id="GO:0006351">
    <property type="term" value="P:DNA-templated transcription"/>
    <property type="evidence" value="ECO:0007669"/>
    <property type="project" value="TreeGrafter"/>
</dbReference>
<keyword evidence="3" id="KW-0238">DNA-binding</keyword>
<dbReference type="InterPro" id="IPR036390">
    <property type="entry name" value="WH_DNA-bd_sf"/>
</dbReference>
<dbReference type="InterPro" id="IPR005119">
    <property type="entry name" value="LysR_subst-bd"/>
</dbReference>
<dbReference type="Proteomes" id="UP000619295">
    <property type="component" value="Unassembled WGS sequence"/>
</dbReference>
<dbReference type="SUPFAM" id="SSF46785">
    <property type="entry name" value="Winged helix' DNA-binding domain"/>
    <property type="match status" value="1"/>
</dbReference>
<dbReference type="InterPro" id="IPR000847">
    <property type="entry name" value="LysR_HTH_N"/>
</dbReference>
<dbReference type="Gene3D" id="1.10.10.10">
    <property type="entry name" value="Winged helix-like DNA-binding domain superfamily/Winged helix DNA-binding domain"/>
    <property type="match status" value="1"/>
</dbReference>
<dbReference type="AlphaFoldDB" id="A0A927E8P2"/>
<gene>
    <name evidence="6" type="ORF">IED13_13895</name>
</gene>
<dbReference type="EMBL" id="JACXWY010000007">
    <property type="protein sequence ID" value="MBD3846798.1"/>
    <property type="molecule type" value="Genomic_DNA"/>
</dbReference>
<dbReference type="InterPro" id="IPR058163">
    <property type="entry name" value="LysR-type_TF_proteobact-type"/>
</dbReference>
<evidence type="ECO:0000256" key="4">
    <source>
        <dbReference type="ARBA" id="ARBA00023163"/>
    </source>
</evidence>
<keyword evidence="4" id="KW-0804">Transcription</keyword>